<sequence length="193" mass="21662">MKSRNGRLLAYLHLNRSFRHSSFSLPFIFAFSDKIQTKTETGQGPCDDTMNLQALDWAVCAAVAQRGRGDGRVVNTMESWDWDWDVSLEDIEDSTSVAVVVFTSSLPLFLSFRPFVHPSSQLHLPTNAGTLLYHLPGALPSTLHPPPQRFPATTYGSPLLTPRSPLPIVPLRSYQTTYHLELYSLFFVSLTLH</sequence>
<organism evidence="1 2">
    <name type="scientific">Tetrapyrgos nigripes</name>
    <dbReference type="NCBI Taxonomy" id="182062"/>
    <lineage>
        <taxon>Eukaryota</taxon>
        <taxon>Fungi</taxon>
        <taxon>Dikarya</taxon>
        <taxon>Basidiomycota</taxon>
        <taxon>Agaricomycotina</taxon>
        <taxon>Agaricomycetes</taxon>
        <taxon>Agaricomycetidae</taxon>
        <taxon>Agaricales</taxon>
        <taxon>Marasmiineae</taxon>
        <taxon>Marasmiaceae</taxon>
        <taxon>Tetrapyrgos</taxon>
    </lineage>
</organism>
<evidence type="ECO:0000313" key="1">
    <source>
        <dbReference type="EMBL" id="KAF5335250.1"/>
    </source>
</evidence>
<name>A0A8H5C4U9_9AGAR</name>
<dbReference type="AlphaFoldDB" id="A0A8H5C4U9"/>
<proteinExistence type="predicted"/>
<dbReference type="Proteomes" id="UP000559256">
    <property type="component" value="Unassembled WGS sequence"/>
</dbReference>
<comment type="caution">
    <text evidence="1">The sequence shown here is derived from an EMBL/GenBank/DDBJ whole genome shotgun (WGS) entry which is preliminary data.</text>
</comment>
<keyword evidence="2" id="KW-1185">Reference proteome</keyword>
<reference evidence="1 2" key="1">
    <citation type="journal article" date="2020" name="ISME J.">
        <title>Uncovering the hidden diversity of litter-decomposition mechanisms in mushroom-forming fungi.</title>
        <authorList>
            <person name="Floudas D."/>
            <person name="Bentzer J."/>
            <person name="Ahren D."/>
            <person name="Johansson T."/>
            <person name="Persson P."/>
            <person name="Tunlid A."/>
        </authorList>
    </citation>
    <scope>NUCLEOTIDE SEQUENCE [LARGE SCALE GENOMIC DNA]</scope>
    <source>
        <strain evidence="1 2">CBS 291.85</strain>
    </source>
</reference>
<accession>A0A8H5C4U9</accession>
<dbReference type="EMBL" id="JAACJM010000245">
    <property type="protein sequence ID" value="KAF5335250.1"/>
    <property type="molecule type" value="Genomic_DNA"/>
</dbReference>
<gene>
    <name evidence="1" type="ORF">D9758_017383</name>
</gene>
<evidence type="ECO:0000313" key="2">
    <source>
        <dbReference type="Proteomes" id="UP000559256"/>
    </source>
</evidence>
<protein>
    <submittedName>
        <fullName evidence="1">Uncharacterized protein</fullName>
    </submittedName>
</protein>